<dbReference type="InterPro" id="IPR011032">
    <property type="entry name" value="GroES-like_sf"/>
</dbReference>
<dbReference type="Pfam" id="PF00107">
    <property type="entry name" value="ADH_zinc_N"/>
    <property type="match status" value="1"/>
</dbReference>
<dbReference type="Proteomes" id="UP001174936">
    <property type="component" value="Unassembled WGS sequence"/>
</dbReference>
<comment type="caution">
    <text evidence="8">The sequence shown here is derived from an EMBL/GenBank/DDBJ whole genome shotgun (WGS) entry which is preliminary data.</text>
</comment>
<evidence type="ECO:0000259" key="7">
    <source>
        <dbReference type="SMART" id="SM00829"/>
    </source>
</evidence>
<dbReference type="InterPro" id="IPR002328">
    <property type="entry name" value="ADH_Zn_CS"/>
</dbReference>
<keyword evidence="4 6" id="KW-0862">Zinc</keyword>
<dbReference type="InterPro" id="IPR013149">
    <property type="entry name" value="ADH-like_C"/>
</dbReference>
<name>A0AA40D251_9PEZI</name>
<dbReference type="CDD" id="cd08278">
    <property type="entry name" value="benzyl_alcohol_DH"/>
    <property type="match status" value="1"/>
</dbReference>
<organism evidence="8 9">
    <name type="scientific">Cercophora newfieldiana</name>
    <dbReference type="NCBI Taxonomy" id="92897"/>
    <lineage>
        <taxon>Eukaryota</taxon>
        <taxon>Fungi</taxon>
        <taxon>Dikarya</taxon>
        <taxon>Ascomycota</taxon>
        <taxon>Pezizomycotina</taxon>
        <taxon>Sordariomycetes</taxon>
        <taxon>Sordariomycetidae</taxon>
        <taxon>Sordariales</taxon>
        <taxon>Lasiosphaeriaceae</taxon>
        <taxon>Cercophora</taxon>
    </lineage>
</organism>
<sequence length="375" mass="39382">MSRTTTALVVPELNGKFQLQQVYLNDIQPDEVLVEIQASGLCHTDLSCAQGLLPCAPNAVLGHEGAGTVLGIGPAVTTVSPGDLVLLSFSHCESCRECTSGHPAYCHHFNDRNFGGSRADGSHSTLSAAGGTPMYSTFFGQSSFAKHTLVHKSSVVKVPPGTDLNLFAPLGCGMQTGAGAVLNTLDVKEGCTIAIFGVGSVGMAAVMAAGLIRNAKTVIAVDLQPSRLDLAKELGATHGIIGSDKDVVEQIRALCPPNGVDYAVDCTGVPAVVRTTIDALGSRGRAATVGAPGPGHSASVDIMEHLTYGREYVGCTEGDSLPAEFIPHLMEMHAQGKFPLERFIEYYDVKDYEKAIEDTKSGKTIKPVLTWSSIQ</sequence>
<dbReference type="Gene3D" id="3.90.180.10">
    <property type="entry name" value="Medium-chain alcohol dehydrogenases, catalytic domain"/>
    <property type="match status" value="1"/>
</dbReference>
<proteinExistence type="inferred from homology"/>
<dbReference type="InterPro" id="IPR036291">
    <property type="entry name" value="NAD(P)-bd_dom_sf"/>
</dbReference>
<dbReference type="PANTHER" id="PTHR43350">
    <property type="entry name" value="NAD-DEPENDENT ALCOHOL DEHYDROGENASE"/>
    <property type="match status" value="1"/>
</dbReference>
<dbReference type="SMART" id="SM00829">
    <property type="entry name" value="PKS_ER"/>
    <property type="match status" value="1"/>
</dbReference>
<evidence type="ECO:0000313" key="8">
    <source>
        <dbReference type="EMBL" id="KAK0657818.1"/>
    </source>
</evidence>
<evidence type="ECO:0000256" key="6">
    <source>
        <dbReference type="RuleBase" id="RU361277"/>
    </source>
</evidence>
<evidence type="ECO:0000256" key="3">
    <source>
        <dbReference type="ARBA" id="ARBA00022723"/>
    </source>
</evidence>
<comment type="similarity">
    <text evidence="2 6">Belongs to the zinc-containing alcohol dehydrogenase family.</text>
</comment>
<dbReference type="FunFam" id="3.40.50.720:FF:000003">
    <property type="entry name" value="S-(hydroxymethyl)glutathione dehydrogenase"/>
    <property type="match status" value="1"/>
</dbReference>
<feature type="domain" description="Enoyl reductase (ER)" evidence="7">
    <location>
        <begin position="12"/>
        <end position="369"/>
    </location>
</feature>
<dbReference type="AlphaFoldDB" id="A0AA40D251"/>
<dbReference type="SUPFAM" id="SSF50129">
    <property type="entry name" value="GroES-like"/>
    <property type="match status" value="1"/>
</dbReference>
<dbReference type="Pfam" id="PF08240">
    <property type="entry name" value="ADH_N"/>
    <property type="match status" value="1"/>
</dbReference>
<dbReference type="GO" id="GO:0008270">
    <property type="term" value="F:zinc ion binding"/>
    <property type="evidence" value="ECO:0007669"/>
    <property type="project" value="InterPro"/>
</dbReference>
<dbReference type="InterPro" id="IPR013154">
    <property type="entry name" value="ADH-like_N"/>
</dbReference>
<dbReference type="EMBL" id="JAULSV010000001">
    <property type="protein sequence ID" value="KAK0657818.1"/>
    <property type="molecule type" value="Genomic_DNA"/>
</dbReference>
<dbReference type="InterPro" id="IPR020843">
    <property type="entry name" value="ER"/>
</dbReference>
<comment type="cofactor">
    <cofactor evidence="1 6">
        <name>Zn(2+)</name>
        <dbReference type="ChEBI" id="CHEBI:29105"/>
    </cofactor>
</comment>
<reference evidence="8" key="1">
    <citation type="submission" date="2023-06" db="EMBL/GenBank/DDBJ databases">
        <title>Genome-scale phylogeny and comparative genomics of the fungal order Sordariales.</title>
        <authorList>
            <consortium name="Lawrence Berkeley National Laboratory"/>
            <person name="Hensen N."/>
            <person name="Bonometti L."/>
            <person name="Westerberg I."/>
            <person name="Brannstrom I.O."/>
            <person name="Guillou S."/>
            <person name="Cros-Aarteil S."/>
            <person name="Calhoun S."/>
            <person name="Haridas S."/>
            <person name="Kuo A."/>
            <person name="Mondo S."/>
            <person name="Pangilinan J."/>
            <person name="Riley R."/>
            <person name="Labutti K."/>
            <person name="Andreopoulos B."/>
            <person name="Lipzen A."/>
            <person name="Chen C."/>
            <person name="Yanf M."/>
            <person name="Daum C."/>
            <person name="Ng V."/>
            <person name="Clum A."/>
            <person name="Steindorff A."/>
            <person name="Ohm R."/>
            <person name="Martin F."/>
            <person name="Silar P."/>
            <person name="Natvig D."/>
            <person name="Lalanne C."/>
            <person name="Gautier V."/>
            <person name="Ament-Velasquez S.L."/>
            <person name="Kruys A."/>
            <person name="Hutchinson M.I."/>
            <person name="Powell A.J."/>
            <person name="Barry K."/>
            <person name="Miller A.N."/>
            <person name="Grigoriev I.V."/>
            <person name="Debuchy R."/>
            <person name="Gladieux P."/>
            <person name="Thoren M.H."/>
            <person name="Johannesson H."/>
        </authorList>
    </citation>
    <scope>NUCLEOTIDE SEQUENCE</scope>
    <source>
        <strain evidence="8">SMH2532-1</strain>
    </source>
</reference>
<dbReference type="SUPFAM" id="SSF51735">
    <property type="entry name" value="NAD(P)-binding Rossmann-fold domains"/>
    <property type="match status" value="1"/>
</dbReference>
<dbReference type="PANTHER" id="PTHR43350:SF11">
    <property type="entry name" value="ENOYL REDUCTASE (ER) DOMAIN-CONTAINING PROTEIN"/>
    <property type="match status" value="1"/>
</dbReference>
<dbReference type="GO" id="GO:0016491">
    <property type="term" value="F:oxidoreductase activity"/>
    <property type="evidence" value="ECO:0007669"/>
    <property type="project" value="UniProtKB-KW"/>
</dbReference>
<evidence type="ECO:0000256" key="4">
    <source>
        <dbReference type="ARBA" id="ARBA00022833"/>
    </source>
</evidence>
<keyword evidence="3 6" id="KW-0479">Metal-binding</keyword>
<accession>A0AA40D251</accession>
<dbReference type="Gene3D" id="3.40.50.720">
    <property type="entry name" value="NAD(P)-binding Rossmann-like Domain"/>
    <property type="match status" value="1"/>
</dbReference>
<protein>
    <submittedName>
        <fullName evidence="8">Chaperonin 10-like protein</fullName>
    </submittedName>
</protein>
<dbReference type="PROSITE" id="PS00059">
    <property type="entry name" value="ADH_ZINC"/>
    <property type="match status" value="1"/>
</dbReference>
<evidence type="ECO:0000256" key="1">
    <source>
        <dbReference type="ARBA" id="ARBA00001947"/>
    </source>
</evidence>
<gene>
    <name evidence="8" type="ORF">B0T16DRAFT_502705</name>
</gene>
<evidence type="ECO:0000313" key="9">
    <source>
        <dbReference type="Proteomes" id="UP001174936"/>
    </source>
</evidence>
<evidence type="ECO:0000256" key="5">
    <source>
        <dbReference type="ARBA" id="ARBA00023002"/>
    </source>
</evidence>
<keyword evidence="9" id="KW-1185">Reference proteome</keyword>
<keyword evidence="5" id="KW-0560">Oxidoreductase</keyword>
<evidence type="ECO:0000256" key="2">
    <source>
        <dbReference type="ARBA" id="ARBA00008072"/>
    </source>
</evidence>